<comment type="cofactor">
    <cofactor evidence="2 14">
        <name>Ca(2+)</name>
        <dbReference type="ChEBI" id="CHEBI:29108"/>
    </cofactor>
</comment>
<comment type="similarity">
    <text evidence="4 14">Belongs to the polysaccharide lyase 3 family.</text>
</comment>
<dbReference type="InterPro" id="IPR011050">
    <property type="entry name" value="Pectin_lyase_fold/virulence"/>
</dbReference>
<protein>
    <recommendedName>
        <fullName evidence="5 14">Pectate lyase</fullName>
        <ecNumber evidence="5 14">4.2.2.2</ecNumber>
    </recommendedName>
</protein>
<keyword evidence="8 14" id="KW-0106">Calcium</keyword>
<dbReference type="PANTHER" id="PTHR33407">
    <property type="entry name" value="PECTATE LYASE F-RELATED"/>
    <property type="match status" value="1"/>
</dbReference>
<evidence type="ECO:0000256" key="3">
    <source>
        <dbReference type="ARBA" id="ARBA00004613"/>
    </source>
</evidence>
<keyword evidence="9 14" id="KW-0456">Lyase</keyword>
<evidence type="ECO:0000256" key="10">
    <source>
        <dbReference type="ARBA" id="ARBA00023277"/>
    </source>
</evidence>
<feature type="signal peptide" evidence="14">
    <location>
        <begin position="1"/>
        <end position="17"/>
    </location>
</feature>
<dbReference type="OrthoDB" id="441042at2759"/>
<dbReference type="Proteomes" id="UP000033540">
    <property type="component" value="Unassembled WGS sequence"/>
</dbReference>
<dbReference type="InterPro" id="IPR012334">
    <property type="entry name" value="Pectin_lyas_fold"/>
</dbReference>
<dbReference type="GO" id="GO:0071555">
    <property type="term" value="P:cell wall organization"/>
    <property type="evidence" value="ECO:0007669"/>
    <property type="project" value="UniProtKB-KW"/>
</dbReference>
<dbReference type="EMBL" id="JZEE01000199">
    <property type="protein sequence ID" value="KJK67140.1"/>
    <property type="molecule type" value="Genomic_DNA"/>
</dbReference>
<comment type="catalytic activity">
    <reaction evidence="1 14">
        <text>Eliminative cleavage of (1-&gt;4)-alpha-D-galacturonan to give oligosaccharides with 4-deoxy-alpha-D-galact-4-enuronosyl groups at their non-reducing ends.</text>
        <dbReference type="EC" id="4.2.2.2"/>
    </reaction>
</comment>
<keyword evidence="12" id="KW-0624">Polysaccharide degradation</keyword>
<proteinExistence type="inferred from homology"/>
<evidence type="ECO:0000313" key="15">
    <source>
        <dbReference type="EMBL" id="KJK67140.1"/>
    </source>
</evidence>
<comment type="caution">
    <text evidence="15">The sequence shown here is derived from an EMBL/GenBank/DDBJ whole genome shotgun (WGS) entry which is preliminary data.</text>
</comment>
<keyword evidence="7 14" id="KW-0732">Signal</keyword>
<dbReference type="PANTHER" id="PTHR33407:SF8">
    <property type="entry name" value="PECTATE LYASE E"/>
    <property type="match status" value="1"/>
</dbReference>
<evidence type="ECO:0000256" key="6">
    <source>
        <dbReference type="ARBA" id="ARBA00022525"/>
    </source>
</evidence>
<evidence type="ECO:0000256" key="5">
    <source>
        <dbReference type="ARBA" id="ARBA00012272"/>
    </source>
</evidence>
<reference evidence="15 16" key="1">
    <citation type="submission" date="2015-02" db="EMBL/GenBank/DDBJ databases">
        <title>Draft genome sequence of Aspergillus parasiticus SU-1.</title>
        <authorList>
            <person name="Yu J."/>
            <person name="Fedorova N."/>
            <person name="Yin Y."/>
            <person name="Losada L."/>
            <person name="Zafar N."/>
            <person name="Taujale R."/>
            <person name="Ehrlich K.C."/>
            <person name="Bhatnagar D."/>
            <person name="Cleveland T.E."/>
            <person name="Bennett J.W."/>
            <person name="Nierman W.C."/>
        </authorList>
    </citation>
    <scope>NUCLEOTIDE SEQUENCE [LARGE SCALE GENOMIC DNA]</scope>
    <source>
        <strain evidence="16">ATCC 56775 / NRRL 5862 / SRRC 143 / SU-1</strain>
    </source>
</reference>
<feature type="chain" id="PRO_5025097540" description="Pectate lyase" evidence="14">
    <location>
        <begin position="18"/>
        <end position="257"/>
    </location>
</feature>
<evidence type="ECO:0000256" key="8">
    <source>
        <dbReference type="ARBA" id="ARBA00022837"/>
    </source>
</evidence>
<evidence type="ECO:0000313" key="16">
    <source>
        <dbReference type="Proteomes" id="UP000033540"/>
    </source>
</evidence>
<dbReference type="AlphaFoldDB" id="A0A0F0IHG5"/>
<sequence>MYQKLLLIPLLLTSALASPHDASSHQKFHQLNERAAFPIPASKGSQTFKEPYYVKGTYDGGMKTFGRGVKCTGQKEGGDKDAVFIVADGGVLRNAIIGADQIEGVHCEGSCTIENVWWQKVCEDALTFKGTGNGVHKVIGGGAQGAEDKVIQHNSGGSAIIQDFTVQDFGKLYRSCGNCKKQFKRTVQISGIKASNGKTLVGINPNLGDSATIDGCASSVKEICVEYEGTDNNGKEPKKVHSGPSNTCKFKEPLASC</sequence>
<dbReference type="GO" id="GO:0045490">
    <property type="term" value="P:pectin catabolic process"/>
    <property type="evidence" value="ECO:0007669"/>
    <property type="project" value="TreeGrafter"/>
</dbReference>
<evidence type="ECO:0000256" key="11">
    <source>
        <dbReference type="ARBA" id="ARBA00023316"/>
    </source>
</evidence>
<name>A0A0F0IHG5_ASPPU</name>
<organism evidence="15 16">
    <name type="scientific">Aspergillus parasiticus (strain ATCC 56775 / NRRL 5862 / SRRC 143 / SU-1)</name>
    <dbReference type="NCBI Taxonomy" id="1403190"/>
    <lineage>
        <taxon>Eukaryota</taxon>
        <taxon>Fungi</taxon>
        <taxon>Dikarya</taxon>
        <taxon>Ascomycota</taxon>
        <taxon>Pezizomycotina</taxon>
        <taxon>Eurotiomycetes</taxon>
        <taxon>Eurotiomycetidae</taxon>
        <taxon>Eurotiales</taxon>
        <taxon>Aspergillaceae</taxon>
        <taxon>Aspergillus</taxon>
        <taxon>Aspergillus subgen. Circumdati</taxon>
    </lineage>
</organism>
<comment type="subcellular location">
    <subcellularLocation>
        <location evidence="3 14">Secreted</location>
    </subcellularLocation>
</comment>
<dbReference type="GO" id="GO:0030570">
    <property type="term" value="F:pectate lyase activity"/>
    <property type="evidence" value="ECO:0007669"/>
    <property type="project" value="UniProtKB-UniRule"/>
</dbReference>
<dbReference type="STRING" id="1403190.A0A0F0IHG5"/>
<evidence type="ECO:0000256" key="2">
    <source>
        <dbReference type="ARBA" id="ARBA00001913"/>
    </source>
</evidence>
<evidence type="ECO:0000256" key="9">
    <source>
        <dbReference type="ARBA" id="ARBA00023239"/>
    </source>
</evidence>
<accession>A0A0F0IHG5</accession>
<evidence type="ECO:0000256" key="7">
    <source>
        <dbReference type="ARBA" id="ARBA00022729"/>
    </source>
</evidence>
<keyword evidence="10" id="KW-0119">Carbohydrate metabolism</keyword>
<dbReference type="EC" id="4.2.2.2" evidence="5 14"/>
<dbReference type="Pfam" id="PF03211">
    <property type="entry name" value="Pectate_lyase"/>
    <property type="match status" value="1"/>
</dbReference>
<dbReference type="Gene3D" id="2.160.20.10">
    <property type="entry name" value="Single-stranded right-handed beta-helix, Pectin lyase-like"/>
    <property type="match status" value="1"/>
</dbReference>
<comment type="function">
    <text evidence="13 14">Pectinolytic enzyme consist of four classes of enzymes: pectin lyase, polygalacturonase, pectin methylesterase and rhamnogalacturonase. Among pectinolytic enzymes, pectin lyase is the most important in depolymerization of pectin, since it cleaves internal glycosidic bonds of highly methylated pectins. Favors pectate, the anion, over pectin, the methyl ester.</text>
</comment>
<gene>
    <name evidence="15" type="ORF">P875_00117449</name>
</gene>
<dbReference type="GO" id="GO:0005576">
    <property type="term" value="C:extracellular region"/>
    <property type="evidence" value="ECO:0007669"/>
    <property type="project" value="UniProtKB-SubCell"/>
</dbReference>
<evidence type="ECO:0000256" key="4">
    <source>
        <dbReference type="ARBA" id="ARBA00006463"/>
    </source>
</evidence>
<keyword evidence="6 14" id="KW-0964">Secreted</keyword>
<dbReference type="SUPFAM" id="SSF51126">
    <property type="entry name" value="Pectin lyase-like"/>
    <property type="match status" value="1"/>
</dbReference>
<dbReference type="InterPro" id="IPR004898">
    <property type="entry name" value="Pectate_lyase_PlyH/PlyE-like"/>
</dbReference>
<evidence type="ECO:0000256" key="1">
    <source>
        <dbReference type="ARBA" id="ARBA00000695"/>
    </source>
</evidence>
<evidence type="ECO:0000256" key="12">
    <source>
        <dbReference type="ARBA" id="ARBA00023326"/>
    </source>
</evidence>
<keyword evidence="11" id="KW-0961">Cell wall biogenesis/degradation</keyword>
<evidence type="ECO:0000256" key="13">
    <source>
        <dbReference type="ARBA" id="ARBA00025679"/>
    </source>
</evidence>
<evidence type="ECO:0000256" key="14">
    <source>
        <dbReference type="RuleBase" id="RU367009"/>
    </source>
</evidence>